<comment type="caution">
    <text evidence="3">The sequence shown here is derived from an EMBL/GenBank/DDBJ whole genome shotgun (WGS) entry which is preliminary data.</text>
</comment>
<dbReference type="RefSeq" id="WP_104809951.1">
    <property type="nucleotide sequence ID" value="NZ_MQUA01000013.1"/>
</dbReference>
<dbReference type="Proteomes" id="UP000239522">
    <property type="component" value="Unassembled WGS sequence"/>
</dbReference>
<gene>
    <name evidence="3" type="ORF">BST83_11680</name>
</gene>
<evidence type="ECO:0000259" key="2">
    <source>
        <dbReference type="Pfam" id="PF18962"/>
    </source>
</evidence>
<protein>
    <recommendedName>
        <fullName evidence="2">Secretion system C-terminal sorting domain-containing protein</fullName>
    </recommendedName>
</protein>
<evidence type="ECO:0000313" key="3">
    <source>
        <dbReference type="EMBL" id="PQB07740.1"/>
    </source>
</evidence>
<evidence type="ECO:0000313" key="4">
    <source>
        <dbReference type="Proteomes" id="UP000239522"/>
    </source>
</evidence>
<dbReference type="NCBIfam" id="TIGR04183">
    <property type="entry name" value="Por_Secre_tail"/>
    <property type="match status" value="1"/>
</dbReference>
<dbReference type="Pfam" id="PF18962">
    <property type="entry name" value="Por_Secre_tail"/>
    <property type="match status" value="1"/>
</dbReference>
<proteinExistence type="predicted"/>
<sequence>MKQNNSNIKLLIKQPKYSILIICLLLSSISGLSQTTTELLLNYEFNPSSLGEESETRNFVNGVSKYNVVPAKIKGFLTYQGQNLINFRDSGLGGLKGLNGMATNNNDTEISNLFNPESSSFTIITRILIDNTFNDDYSKNIFWFEGANGNPIFGLERYKQQLVFDRYVRSPPLVATDLPSLEPIKSTWKFNLWEPKQFDSNDSTEDFRFYYIAISVSKNLFRVKVFQPGYDPSAYAKTANNPNGNNCGRCELVYLGGQTLKANEVSQFGFGGFGDTSTFANASIYAMDFFRVYGGEMTFDDIDAQYNTDLANNFAKSGNGKTKETLGLTPEESVFAMHIYPNPTSGKFTLNFTLLNQDKIDYNLYSLDGKEVLTNTGQVFGSGIHNLEIDASHLASGIYFLNVKSGEHLTKIYKIIIE</sequence>
<keyword evidence="1" id="KW-0732">Signal</keyword>
<keyword evidence="4" id="KW-1185">Reference proteome</keyword>
<organism evidence="3 4">
    <name type="scientific">Polaribacter filamentus</name>
    <dbReference type="NCBI Taxonomy" id="53483"/>
    <lineage>
        <taxon>Bacteria</taxon>
        <taxon>Pseudomonadati</taxon>
        <taxon>Bacteroidota</taxon>
        <taxon>Flavobacteriia</taxon>
        <taxon>Flavobacteriales</taxon>
        <taxon>Flavobacteriaceae</taxon>
    </lineage>
</organism>
<dbReference type="EMBL" id="MQUA01000013">
    <property type="protein sequence ID" value="PQB07740.1"/>
    <property type="molecule type" value="Genomic_DNA"/>
</dbReference>
<dbReference type="InterPro" id="IPR026444">
    <property type="entry name" value="Secre_tail"/>
</dbReference>
<dbReference type="AlphaFoldDB" id="A0A2S7KYP5"/>
<reference evidence="3 4" key="1">
    <citation type="submission" date="2016-11" db="EMBL/GenBank/DDBJ databases">
        <title>Trade-off between light-utilization and light-protection in marine flavobacteria.</title>
        <authorList>
            <person name="Kumagai Y."/>
        </authorList>
    </citation>
    <scope>NUCLEOTIDE SEQUENCE [LARGE SCALE GENOMIC DNA]</scope>
    <source>
        <strain evidence="3 4">ATCC 700397</strain>
    </source>
</reference>
<name>A0A2S7KYP5_9FLAO</name>
<accession>A0A2S7KYP5</accession>
<evidence type="ECO:0000256" key="1">
    <source>
        <dbReference type="ARBA" id="ARBA00022729"/>
    </source>
</evidence>
<feature type="domain" description="Secretion system C-terminal sorting" evidence="2">
    <location>
        <begin position="339"/>
        <end position="417"/>
    </location>
</feature>
<dbReference type="OrthoDB" id="9342482at2"/>